<reference evidence="2" key="1">
    <citation type="submission" date="2021-05" db="EMBL/GenBank/DDBJ databases">
        <authorList>
            <person name="Arsene-Ploetze F."/>
        </authorList>
    </citation>
    <scope>NUCLEOTIDE SEQUENCE</scope>
    <source>
        <strain evidence="2">DSM 42138</strain>
    </source>
</reference>
<evidence type="ECO:0000313" key="2">
    <source>
        <dbReference type="EMBL" id="CAG6397577.1"/>
    </source>
</evidence>
<gene>
    <name evidence="2" type="ORF">SCOCK_580003</name>
</gene>
<sequence>MLSKVGLEQGRTLVPCLRHGYQSSRAWGRRPHAAELVSCPVGHAALSVPEESRHCDPPLASARGRSDRSGGTAACTCQRC</sequence>
<accession>A0A9W4DX21</accession>
<comment type="caution">
    <text evidence="2">The sequence shown here is derived from an EMBL/GenBank/DDBJ whole genome shotgun (WGS) entry which is preliminary data.</text>
</comment>
<evidence type="ECO:0000313" key="3">
    <source>
        <dbReference type="Proteomes" id="UP001152519"/>
    </source>
</evidence>
<dbReference type="Proteomes" id="UP001152519">
    <property type="component" value="Unassembled WGS sequence"/>
</dbReference>
<proteinExistence type="predicted"/>
<organism evidence="2 3">
    <name type="scientific">Actinacidiphila cocklensis</name>
    <dbReference type="NCBI Taxonomy" id="887465"/>
    <lineage>
        <taxon>Bacteria</taxon>
        <taxon>Bacillati</taxon>
        <taxon>Actinomycetota</taxon>
        <taxon>Actinomycetes</taxon>
        <taxon>Kitasatosporales</taxon>
        <taxon>Streptomycetaceae</taxon>
        <taxon>Actinacidiphila</taxon>
    </lineage>
</organism>
<evidence type="ECO:0000256" key="1">
    <source>
        <dbReference type="SAM" id="MobiDB-lite"/>
    </source>
</evidence>
<dbReference type="AlphaFoldDB" id="A0A9W4DX21"/>
<feature type="region of interest" description="Disordered" evidence="1">
    <location>
        <begin position="50"/>
        <end position="72"/>
    </location>
</feature>
<name>A0A9W4DX21_9ACTN</name>
<keyword evidence="3" id="KW-1185">Reference proteome</keyword>
<dbReference type="EMBL" id="CAJSLV010000090">
    <property type="protein sequence ID" value="CAG6397577.1"/>
    <property type="molecule type" value="Genomic_DNA"/>
</dbReference>
<protein>
    <submittedName>
        <fullName evidence="2">Uncharacterized protein</fullName>
    </submittedName>
</protein>